<evidence type="ECO:0000256" key="7">
    <source>
        <dbReference type="ARBA" id="ARBA00022490"/>
    </source>
</evidence>
<feature type="region of interest" description="Disordered" evidence="12">
    <location>
        <begin position="78"/>
        <end position="97"/>
    </location>
</feature>
<evidence type="ECO:0000256" key="11">
    <source>
        <dbReference type="ARBA" id="ARBA00023242"/>
    </source>
</evidence>
<accession>A0AAV9J5S6</accession>
<keyword evidence="10" id="KW-0408">Iron</keyword>
<evidence type="ECO:0000256" key="5">
    <source>
        <dbReference type="ARBA" id="ARBA00006169"/>
    </source>
</evidence>
<keyword evidence="7" id="KW-0963">Cytoplasm</keyword>
<comment type="function">
    <text evidence="1">Required for the first step of diphthamide biosynthesis, the transfer of 3-amino-3-carboxypropyl from S-adenosyl-L-methionine to a histidine residue. Diphthamide is a post-translational modification of histidine which occurs in elongation factor 2.</text>
</comment>
<evidence type="ECO:0000256" key="4">
    <source>
        <dbReference type="ARBA" id="ARBA00005156"/>
    </source>
</evidence>
<organism evidence="15 16">
    <name type="scientific">Oleoguttula mirabilis</name>
    <dbReference type="NCBI Taxonomy" id="1507867"/>
    <lineage>
        <taxon>Eukaryota</taxon>
        <taxon>Fungi</taxon>
        <taxon>Dikarya</taxon>
        <taxon>Ascomycota</taxon>
        <taxon>Pezizomycotina</taxon>
        <taxon>Dothideomycetes</taxon>
        <taxon>Dothideomycetidae</taxon>
        <taxon>Mycosphaerellales</taxon>
        <taxon>Teratosphaeriaceae</taxon>
        <taxon>Oleoguttula</taxon>
    </lineage>
</organism>
<dbReference type="GO" id="GO:0017183">
    <property type="term" value="P:protein histidyl modification to diphthamide"/>
    <property type="evidence" value="ECO:0007669"/>
    <property type="project" value="InterPro"/>
</dbReference>
<dbReference type="PROSITE" id="PS50076">
    <property type="entry name" value="DNAJ_2"/>
    <property type="match status" value="1"/>
</dbReference>
<dbReference type="Gene3D" id="3.10.660.10">
    <property type="entry name" value="DPH Zinc finger"/>
    <property type="match status" value="1"/>
</dbReference>
<evidence type="ECO:0000313" key="16">
    <source>
        <dbReference type="Proteomes" id="UP001324427"/>
    </source>
</evidence>
<dbReference type="GO" id="GO:0046872">
    <property type="term" value="F:metal ion binding"/>
    <property type="evidence" value="ECO:0007669"/>
    <property type="project" value="UniProtKB-KW"/>
</dbReference>
<proteinExistence type="inferred from homology"/>
<comment type="pathway">
    <text evidence="4">Protein modification; peptidyl-diphthamide biosynthesis.</text>
</comment>
<dbReference type="Proteomes" id="UP001324427">
    <property type="component" value="Unassembled WGS sequence"/>
</dbReference>
<evidence type="ECO:0000256" key="9">
    <source>
        <dbReference type="ARBA" id="ARBA00022833"/>
    </source>
</evidence>
<sequence length="163" mass="18054">MPSHYELLGLESWPNDDTLSAQDIKHAYKRALLLHHPDKVAGALPQAKPSKPTVTVDEIAQAYKTLSDPHLRTEYDRVAARSDPDQRNGSTGTVQRTGLETVDLDSLAFDEQTESWSRSCRCGDTKGFVVTESELEKYVGDGELTVGCKGCSLWLKVLFSVEE</sequence>
<dbReference type="GO" id="GO:0005737">
    <property type="term" value="C:cytoplasm"/>
    <property type="evidence" value="ECO:0007669"/>
    <property type="project" value="UniProtKB-SubCell"/>
</dbReference>
<comment type="caution">
    <text evidence="15">The sequence shown here is derived from an EMBL/GenBank/DDBJ whole genome shotgun (WGS) entry which is preliminary data.</text>
</comment>
<dbReference type="CDD" id="cd06257">
    <property type="entry name" value="DnaJ"/>
    <property type="match status" value="1"/>
</dbReference>
<dbReference type="PANTHER" id="PTHR21454:SF46">
    <property type="entry name" value="DIPHTHAMIDE BIOSYNTHESIS PROTEIN 4"/>
    <property type="match status" value="1"/>
</dbReference>
<dbReference type="InterPro" id="IPR044248">
    <property type="entry name" value="DPH3/4-like"/>
</dbReference>
<dbReference type="Pfam" id="PF05207">
    <property type="entry name" value="Zn_ribbon_CSL"/>
    <property type="match status" value="1"/>
</dbReference>
<keyword evidence="16" id="KW-1185">Reference proteome</keyword>
<dbReference type="InterPro" id="IPR036869">
    <property type="entry name" value="J_dom_sf"/>
</dbReference>
<evidence type="ECO:0000259" key="14">
    <source>
        <dbReference type="PROSITE" id="PS51074"/>
    </source>
</evidence>
<evidence type="ECO:0000313" key="15">
    <source>
        <dbReference type="EMBL" id="KAK4540309.1"/>
    </source>
</evidence>
<dbReference type="SUPFAM" id="SSF46565">
    <property type="entry name" value="Chaperone J-domain"/>
    <property type="match status" value="1"/>
</dbReference>
<protein>
    <recommendedName>
        <fullName evidence="6">Diphthamide biosynthesis protein 4</fullName>
    </recommendedName>
</protein>
<evidence type="ECO:0000256" key="2">
    <source>
        <dbReference type="ARBA" id="ARBA00004123"/>
    </source>
</evidence>
<gene>
    <name evidence="15" type="ORF">LTR36_009621</name>
</gene>
<dbReference type="InterPro" id="IPR007872">
    <property type="entry name" value="DPH_MB_dom"/>
</dbReference>
<dbReference type="Pfam" id="PF00226">
    <property type="entry name" value="DnaJ"/>
    <property type="match status" value="1"/>
</dbReference>
<evidence type="ECO:0000256" key="12">
    <source>
        <dbReference type="SAM" id="MobiDB-lite"/>
    </source>
</evidence>
<comment type="similarity">
    <text evidence="5">Belongs to the DPH4 family.</text>
</comment>
<evidence type="ECO:0000256" key="10">
    <source>
        <dbReference type="ARBA" id="ARBA00023004"/>
    </source>
</evidence>
<dbReference type="EMBL" id="JAVFHQ010000070">
    <property type="protein sequence ID" value="KAK4540309.1"/>
    <property type="molecule type" value="Genomic_DNA"/>
</dbReference>
<dbReference type="InterPro" id="IPR001623">
    <property type="entry name" value="DnaJ_domain"/>
</dbReference>
<comment type="subcellular location">
    <subcellularLocation>
        <location evidence="3">Cytoplasm</location>
    </subcellularLocation>
    <subcellularLocation>
        <location evidence="2">Nucleus</location>
    </subcellularLocation>
</comment>
<dbReference type="AlphaFoldDB" id="A0AAV9J5S6"/>
<dbReference type="GO" id="GO:0005634">
    <property type="term" value="C:nucleus"/>
    <property type="evidence" value="ECO:0007669"/>
    <property type="project" value="UniProtKB-SubCell"/>
</dbReference>
<evidence type="ECO:0000256" key="8">
    <source>
        <dbReference type="ARBA" id="ARBA00022723"/>
    </source>
</evidence>
<dbReference type="PROSITE" id="PS51074">
    <property type="entry name" value="DPH_MB"/>
    <property type="match status" value="1"/>
</dbReference>
<evidence type="ECO:0000256" key="3">
    <source>
        <dbReference type="ARBA" id="ARBA00004496"/>
    </source>
</evidence>
<dbReference type="PANTHER" id="PTHR21454">
    <property type="entry name" value="DPH3 HOMOLOG-RELATED"/>
    <property type="match status" value="1"/>
</dbReference>
<name>A0AAV9J5S6_9PEZI</name>
<evidence type="ECO:0000256" key="1">
    <source>
        <dbReference type="ARBA" id="ARBA00003474"/>
    </source>
</evidence>
<feature type="domain" description="DPH-type MB" evidence="14">
    <location>
        <begin position="98"/>
        <end position="160"/>
    </location>
</feature>
<keyword evidence="8" id="KW-0479">Metal-binding</keyword>
<dbReference type="SMART" id="SM00271">
    <property type="entry name" value="DnaJ"/>
    <property type="match status" value="1"/>
</dbReference>
<dbReference type="InterPro" id="IPR036671">
    <property type="entry name" value="DPH_MB_sf"/>
</dbReference>
<evidence type="ECO:0000259" key="13">
    <source>
        <dbReference type="PROSITE" id="PS50076"/>
    </source>
</evidence>
<feature type="domain" description="J" evidence="13">
    <location>
        <begin position="3"/>
        <end position="79"/>
    </location>
</feature>
<keyword evidence="9" id="KW-0862">Zinc</keyword>
<evidence type="ECO:0000256" key="6">
    <source>
        <dbReference type="ARBA" id="ARBA00021797"/>
    </source>
</evidence>
<dbReference type="Gene3D" id="1.10.287.110">
    <property type="entry name" value="DnaJ domain"/>
    <property type="match status" value="1"/>
</dbReference>
<reference evidence="15 16" key="1">
    <citation type="submission" date="2021-11" db="EMBL/GenBank/DDBJ databases">
        <title>Black yeast isolated from Biological Soil Crust.</title>
        <authorList>
            <person name="Kurbessoian T."/>
        </authorList>
    </citation>
    <scope>NUCLEOTIDE SEQUENCE [LARGE SCALE GENOMIC DNA]</scope>
    <source>
        <strain evidence="15 16">CCFEE 5522</strain>
    </source>
</reference>
<dbReference type="SUPFAM" id="SSF144217">
    <property type="entry name" value="CSL zinc finger"/>
    <property type="match status" value="1"/>
</dbReference>
<keyword evidence="11" id="KW-0539">Nucleus</keyword>
<feature type="compositionally biased region" description="Polar residues" evidence="12">
    <location>
        <begin position="87"/>
        <end position="97"/>
    </location>
</feature>